<organism evidence="1 2">
    <name type="scientific">Goodea atripinnis</name>
    <dbReference type="NCBI Taxonomy" id="208336"/>
    <lineage>
        <taxon>Eukaryota</taxon>
        <taxon>Metazoa</taxon>
        <taxon>Chordata</taxon>
        <taxon>Craniata</taxon>
        <taxon>Vertebrata</taxon>
        <taxon>Euteleostomi</taxon>
        <taxon>Actinopterygii</taxon>
        <taxon>Neopterygii</taxon>
        <taxon>Teleostei</taxon>
        <taxon>Neoteleostei</taxon>
        <taxon>Acanthomorphata</taxon>
        <taxon>Ovalentaria</taxon>
        <taxon>Atherinomorphae</taxon>
        <taxon>Cyprinodontiformes</taxon>
        <taxon>Goodeidae</taxon>
        <taxon>Goodea</taxon>
    </lineage>
</organism>
<reference evidence="1 2" key="1">
    <citation type="submission" date="2021-06" db="EMBL/GenBank/DDBJ databases">
        <authorList>
            <person name="Palmer J.M."/>
        </authorList>
    </citation>
    <scope>NUCLEOTIDE SEQUENCE [LARGE SCALE GENOMIC DNA]</scope>
    <source>
        <strain evidence="1 2">GA_2019</strain>
        <tissue evidence="1">Muscle</tissue>
    </source>
</reference>
<name>A0ABV0N1B8_9TELE</name>
<sequence>MACHNQLLHWGHVAARFISPHQRNSFRSSRKKASTCFPVFLTFAIIFPSNQDLTTSEHLAMGCSTSQLHVPQIQVQGTEHSGLPVFFQSSRFCSLVALNKHSRVLFSIA</sequence>
<comment type="caution">
    <text evidence="1">The sequence shown here is derived from an EMBL/GenBank/DDBJ whole genome shotgun (WGS) entry which is preliminary data.</text>
</comment>
<dbReference type="EMBL" id="JAHRIO010020993">
    <property type="protein sequence ID" value="MEQ2165183.1"/>
    <property type="molecule type" value="Genomic_DNA"/>
</dbReference>
<gene>
    <name evidence="1" type="ORF">GOODEAATRI_014297</name>
</gene>
<protein>
    <submittedName>
        <fullName evidence="1">Uncharacterized protein</fullName>
    </submittedName>
</protein>
<accession>A0ABV0N1B8</accession>
<keyword evidence="2" id="KW-1185">Reference proteome</keyword>
<proteinExistence type="predicted"/>
<dbReference type="Proteomes" id="UP001476798">
    <property type="component" value="Unassembled WGS sequence"/>
</dbReference>
<evidence type="ECO:0000313" key="1">
    <source>
        <dbReference type="EMBL" id="MEQ2165183.1"/>
    </source>
</evidence>
<evidence type="ECO:0000313" key="2">
    <source>
        <dbReference type="Proteomes" id="UP001476798"/>
    </source>
</evidence>